<dbReference type="PATRIC" id="fig|576784.4.peg.8588"/>
<evidence type="ECO:0000313" key="2">
    <source>
        <dbReference type="EMBL" id="CDR14486.1"/>
    </source>
</evidence>
<evidence type="ECO:0000256" key="1">
    <source>
        <dbReference type="SAM" id="MobiDB-lite"/>
    </source>
</evidence>
<reference evidence="2" key="1">
    <citation type="submission" date="2014-05" db="EMBL/GenBank/DDBJ databases">
        <authorList>
            <person name="Horn Fabian"/>
        </authorList>
    </citation>
    <scope>NUCLEOTIDE SEQUENCE</scope>
</reference>
<gene>
    <name evidence="2" type="ORF">SIRAN8370</name>
</gene>
<feature type="region of interest" description="Disordered" evidence="1">
    <location>
        <begin position="59"/>
        <end position="84"/>
    </location>
</feature>
<dbReference type="GeneID" id="32470469"/>
<protein>
    <submittedName>
        <fullName evidence="2">Uncharacterized protein</fullName>
    </submittedName>
</protein>
<organism evidence="2">
    <name type="scientific">Streptomyces iranensis</name>
    <dbReference type="NCBI Taxonomy" id="576784"/>
    <lineage>
        <taxon>Bacteria</taxon>
        <taxon>Bacillati</taxon>
        <taxon>Actinomycetota</taxon>
        <taxon>Actinomycetes</taxon>
        <taxon>Kitasatosporales</taxon>
        <taxon>Streptomycetaceae</taxon>
        <taxon>Streptomyces</taxon>
        <taxon>Streptomyces violaceusniger group</taxon>
    </lineage>
</organism>
<sequence>MRTIAWPSAINTRMDGQLGLGVGVLFDGGDTAGRGAAADLWQGTAVQGDHSVQVAVAAMRSARPSESRRAFRRSRRHGRSHRTR</sequence>
<feature type="compositionally biased region" description="Basic residues" evidence="1">
    <location>
        <begin position="70"/>
        <end position="84"/>
    </location>
</feature>
<dbReference type="AlphaFoldDB" id="A0A061A7I1"/>
<accession>A0A061A7I1</accession>
<proteinExistence type="predicted"/>
<dbReference type="EMBL" id="LK022848">
    <property type="protein sequence ID" value="CDR14486.1"/>
    <property type="molecule type" value="Genomic_DNA"/>
</dbReference>
<dbReference type="HOGENOM" id="CLU_2526122_0_0_11"/>
<name>A0A061A7I1_9ACTN</name>